<accession>A0ABD1YNW6</accession>
<feature type="region of interest" description="Disordered" evidence="1">
    <location>
        <begin position="45"/>
        <end position="68"/>
    </location>
</feature>
<evidence type="ECO:0000256" key="1">
    <source>
        <dbReference type="SAM" id="MobiDB-lite"/>
    </source>
</evidence>
<protein>
    <submittedName>
        <fullName evidence="2">Uncharacterized protein</fullName>
    </submittedName>
</protein>
<dbReference type="EMBL" id="JBHFFA010000004">
    <property type="protein sequence ID" value="KAL2632286.1"/>
    <property type="molecule type" value="Genomic_DNA"/>
</dbReference>
<evidence type="ECO:0000313" key="3">
    <source>
        <dbReference type="Proteomes" id="UP001605036"/>
    </source>
</evidence>
<comment type="caution">
    <text evidence="2">The sequence shown here is derived from an EMBL/GenBank/DDBJ whole genome shotgun (WGS) entry which is preliminary data.</text>
</comment>
<proteinExistence type="predicted"/>
<reference evidence="2 3" key="1">
    <citation type="submission" date="2024-09" db="EMBL/GenBank/DDBJ databases">
        <title>Chromosome-scale assembly of Riccia fluitans.</title>
        <authorList>
            <person name="Paukszto L."/>
            <person name="Sawicki J."/>
            <person name="Karawczyk K."/>
            <person name="Piernik-Szablinska J."/>
            <person name="Szczecinska M."/>
            <person name="Mazdziarz M."/>
        </authorList>
    </citation>
    <scope>NUCLEOTIDE SEQUENCE [LARGE SCALE GENOMIC DNA]</scope>
    <source>
        <strain evidence="2">Rf_01</strain>
        <tissue evidence="2">Aerial parts of the thallus</tissue>
    </source>
</reference>
<sequence length="91" mass="10067">MGAKRIMACKARMAMVGRENRLRRPLDGPDGPRLGKANFSKRYPMSGLLPLSPDQKRRHSLTVGARRGSSRWKGKTWARCASLSSPLSSSI</sequence>
<organism evidence="2 3">
    <name type="scientific">Riccia fluitans</name>
    <dbReference type="NCBI Taxonomy" id="41844"/>
    <lineage>
        <taxon>Eukaryota</taxon>
        <taxon>Viridiplantae</taxon>
        <taxon>Streptophyta</taxon>
        <taxon>Embryophyta</taxon>
        <taxon>Marchantiophyta</taxon>
        <taxon>Marchantiopsida</taxon>
        <taxon>Marchantiidae</taxon>
        <taxon>Marchantiales</taxon>
        <taxon>Ricciaceae</taxon>
        <taxon>Riccia</taxon>
    </lineage>
</organism>
<evidence type="ECO:0000313" key="2">
    <source>
        <dbReference type="EMBL" id="KAL2632286.1"/>
    </source>
</evidence>
<dbReference type="Proteomes" id="UP001605036">
    <property type="component" value="Unassembled WGS sequence"/>
</dbReference>
<keyword evidence="3" id="KW-1185">Reference proteome</keyword>
<feature type="region of interest" description="Disordered" evidence="1">
    <location>
        <begin position="20"/>
        <end position="39"/>
    </location>
</feature>
<name>A0ABD1YNW6_9MARC</name>
<dbReference type="AlphaFoldDB" id="A0ABD1YNW6"/>
<gene>
    <name evidence="2" type="ORF">R1flu_016972</name>
</gene>